<gene>
    <name evidence="1" type="ORF">llap_7419</name>
</gene>
<protein>
    <submittedName>
        <fullName evidence="1">Inositol-trisphosphate receptor-interacting 1</fullName>
    </submittedName>
</protein>
<reference evidence="2" key="2">
    <citation type="submission" date="2017-12" db="EMBL/GenBank/DDBJ databases">
        <title>Genome sequence of the Bar-tailed Godwit (Limosa lapponica baueri).</title>
        <authorList>
            <person name="Lima N.C.B."/>
            <person name="Parody-Merino A.M."/>
            <person name="Battley P.F."/>
            <person name="Fidler A.E."/>
            <person name="Prosdocimi F."/>
        </authorList>
    </citation>
    <scope>NUCLEOTIDE SEQUENCE [LARGE SCALE GENOMIC DNA]</scope>
</reference>
<sequence>MSTLGGWSGCEEDAIYRLLVPLKPPRGHAFHVDMGTSTKDTPERKASLRVELQCTCMREQLAEDMLCFLHHPEKELRERQAPSLLGTLCTGPYLDTDKTSCWLQIVLKRAWAVMPQSTHCCLTVLPSGHSCNLRLTHASGSTIRIEMLFGVKQGNSYIFLS</sequence>
<dbReference type="EMBL" id="KZ506011">
    <property type="protein sequence ID" value="PKU42281.1"/>
    <property type="molecule type" value="Genomic_DNA"/>
</dbReference>
<name>A0A2I0U8D4_LIMLA</name>
<evidence type="ECO:0000313" key="1">
    <source>
        <dbReference type="EMBL" id="PKU42281.1"/>
    </source>
</evidence>
<accession>A0A2I0U8D4</accession>
<organism evidence="1 2">
    <name type="scientific">Limosa lapponica baueri</name>
    <dbReference type="NCBI Taxonomy" id="1758121"/>
    <lineage>
        <taxon>Eukaryota</taxon>
        <taxon>Metazoa</taxon>
        <taxon>Chordata</taxon>
        <taxon>Craniata</taxon>
        <taxon>Vertebrata</taxon>
        <taxon>Euteleostomi</taxon>
        <taxon>Archelosauria</taxon>
        <taxon>Archosauria</taxon>
        <taxon>Dinosauria</taxon>
        <taxon>Saurischia</taxon>
        <taxon>Theropoda</taxon>
        <taxon>Coelurosauria</taxon>
        <taxon>Aves</taxon>
        <taxon>Neognathae</taxon>
        <taxon>Neoaves</taxon>
        <taxon>Charadriiformes</taxon>
        <taxon>Scolopacidae</taxon>
        <taxon>Limosa</taxon>
    </lineage>
</organism>
<keyword evidence="1" id="KW-0675">Receptor</keyword>
<dbReference type="Proteomes" id="UP000233556">
    <property type="component" value="Unassembled WGS sequence"/>
</dbReference>
<dbReference type="OrthoDB" id="9390510at2759"/>
<evidence type="ECO:0000313" key="2">
    <source>
        <dbReference type="Proteomes" id="UP000233556"/>
    </source>
</evidence>
<keyword evidence="2" id="KW-1185">Reference proteome</keyword>
<dbReference type="AlphaFoldDB" id="A0A2I0U8D4"/>
<reference evidence="2" key="1">
    <citation type="submission" date="2017-11" db="EMBL/GenBank/DDBJ databases">
        <authorList>
            <person name="Lima N.C."/>
            <person name="Parody-Merino A.M."/>
            <person name="Battley P.F."/>
            <person name="Fidler A.E."/>
            <person name="Prosdocimi F."/>
        </authorList>
    </citation>
    <scope>NUCLEOTIDE SEQUENCE [LARGE SCALE GENOMIC DNA]</scope>
</reference>
<proteinExistence type="predicted"/>